<keyword evidence="2" id="KW-1185">Reference proteome</keyword>
<comment type="caution">
    <text evidence="1">The sequence shown here is derived from an EMBL/GenBank/DDBJ whole genome shotgun (WGS) entry which is preliminary data.</text>
</comment>
<dbReference type="EMBL" id="BGZK01001716">
    <property type="protein sequence ID" value="GBP85080.1"/>
    <property type="molecule type" value="Genomic_DNA"/>
</dbReference>
<dbReference type="AlphaFoldDB" id="A0A4C1ZBH7"/>
<accession>A0A4C1ZBH7</accession>
<evidence type="ECO:0000313" key="1">
    <source>
        <dbReference type="EMBL" id="GBP85080.1"/>
    </source>
</evidence>
<protein>
    <submittedName>
        <fullName evidence="1">Uncharacterized protein</fullName>
    </submittedName>
</protein>
<reference evidence="1 2" key="1">
    <citation type="journal article" date="2019" name="Commun. Biol.">
        <title>The bagworm genome reveals a unique fibroin gene that provides high tensile strength.</title>
        <authorList>
            <person name="Kono N."/>
            <person name="Nakamura H."/>
            <person name="Ohtoshi R."/>
            <person name="Tomita M."/>
            <person name="Numata K."/>
            <person name="Arakawa K."/>
        </authorList>
    </citation>
    <scope>NUCLEOTIDE SEQUENCE [LARGE SCALE GENOMIC DNA]</scope>
</reference>
<proteinExistence type="predicted"/>
<sequence length="168" mass="18647">MCGVFAAGLCTIYAFWGSPSFRARHVTPVCSPPQCAPLGHFFAITLSMSVSETARTLYQRGLVPYRAPLEPHVYEAGFYQAMIQLWADLEHRVALKVITCPSPVAYRALTFSQSRPSDRCRFWVLNDLTMSSSELTLSTSRIMTVGSRISGLATFKSAPRILSRSSIF</sequence>
<organism evidence="1 2">
    <name type="scientific">Eumeta variegata</name>
    <name type="common">Bagworm moth</name>
    <name type="synonym">Eumeta japonica</name>
    <dbReference type="NCBI Taxonomy" id="151549"/>
    <lineage>
        <taxon>Eukaryota</taxon>
        <taxon>Metazoa</taxon>
        <taxon>Ecdysozoa</taxon>
        <taxon>Arthropoda</taxon>
        <taxon>Hexapoda</taxon>
        <taxon>Insecta</taxon>
        <taxon>Pterygota</taxon>
        <taxon>Neoptera</taxon>
        <taxon>Endopterygota</taxon>
        <taxon>Lepidoptera</taxon>
        <taxon>Glossata</taxon>
        <taxon>Ditrysia</taxon>
        <taxon>Tineoidea</taxon>
        <taxon>Psychidae</taxon>
        <taxon>Oiketicinae</taxon>
        <taxon>Eumeta</taxon>
    </lineage>
</organism>
<gene>
    <name evidence="1" type="ORF">EVAR_51199_1</name>
</gene>
<name>A0A4C1ZBH7_EUMVA</name>
<evidence type="ECO:0000313" key="2">
    <source>
        <dbReference type="Proteomes" id="UP000299102"/>
    </source>
</evidence>
<dbReference type="Proteomes" id="UP000299102">
    <property type="component" value="Unassembled WGS sequence"/>
</dbReference>